<reference evidence="1 2" key="1">
    <citation type="submission" date="2020-08" db="EMBL/GenBank/DDBJ databases">
        <title>Sequencing the genomes of 1000 actinobacteria strains.</title>
        <authorList>
            <person name="Klenk H.-P."/>
        </authorList>
    </citation>
    <scope>NUCLEOTIDE SEQUENCE [LARGE SCALE GENOMIC DNA]</scope>
    <source>
        <strain evidence="1 2">DSM 43768</strain>
    </source>
</reference>
<sequence length="69" mass="7810">MTRWRGPRGIEIEVIVLNGYQRFKVTQTVGKRRYLLGYYGNLAGVLHHVGDLADLVEVLDFPADRHAAS</sequence>
<evidence type="ECO:0000313" key="1">
    <source>
        <dbReference type="EMBL" id="MBB6556118.1"/>
    </source>
</evidence>
<gene>
    <name evidence="1" type="ORF">HD593_010913</name>
</gene>
<name>A0A7X0P6C6_9ACTN</name>
<dbReference type="AlphaFoldDB" id="A0A7X0P6C6"/>
<dbReference type="EMBL" id="JACHMI010000001">
    <property type="protein sequence ID" value="MBB6556118.1"/>
    <property type="molecule type" value="Genomic_DNA"/>
</dbReference>
<accession>A0A7X0P6C6</accession>
<evidence type="ECO:0000313" key="2">
    <source>
        <dbReference type="Proteomes" id="UP000565579"/>
    </source>
</evidence>
<keyword evidence="2" id="KW-1185">Reference proteome</keyword>
<protein>
    <submittedName>
        <fullName evidence="1">Uncharacterized protein</fullName>
    </submittedName>
</protein>
<dbReference type="Proteomes" id="UP000565579">
    <property type="component" value="Unassembled WGS sequence"/>
</dbReference>
<proteinExistence type="predicted"/>
<comment type="caution">
    <text evidence="1">The sequence shown here is derived from an EMBL/GenBank/DDBJ whole genome shotgun (WGS) entry which is preliminary data.</text>
</comment>
<dbReference type="RefSeq" id="WP_185110603.1">
    <property type="nucleotide sequence ID" value="NZ_BAAAXY010000150.1"/>
</dbReference>
<organism evidence="1 2">
    <name type="scientific">Nonomuraea rubra</name>
    <dbReference type="NCBI Taxonomy" id="46180"/>
    <lineage>
        <taxon>Bacteria</taxon>
        <taxon>Bacillati</taxon>
        <taxon>Actinomycetota</taxon>
        <taxon>Actinomycetes</taxon>
        <taxon>Streptosporangiales</taxon>
        <taxon>Streptosporangiaceae</taxon>
        <taxon>Nonomuraea</taxon>
    </lineage>
</organism>